<name>A0A0D7BKH6_9AGAR</name>
<gene>
    <name evidence="1" type="ORF">CYLTODRAFT_420093</name>
</gene>
<dbReference type="EMBL" id="KN880473">
    <property type="protein sequence ID" value="KIY70121.1"/>
    <property type="molecule type" value="Genomic_DNA"/>
</dbReference>
<proteinExistence type="predicted"/>
<organism evidence="1 2">
    <name type="scientific">Cylindrobasidium torrendii FP15055 ss-10</name>
    <dbReference type="NCBI Taxonomy" id="1314674"/>
    <lineage>
        <taxon>Eukaryota</taxon>
        <taxon>Fungi</taxon>
        <taxon>Dikarya</taxon>
        <taxon>Basidiomycota</taxon>
        <taxon>Agaricomycotina</taxon>
        <taxon>Agaricomycetes</taxon>
        <taxon>Agaricomycetidae</taxon>
        <taxon>Agaricales</taxon>
        <taxon>Marasmiineae</taxon>
        <taxon>Physalacriaceae</taxon>
        <taxon>Cylindrobasidium</taxon>
    </lineage>
</organism>
<protein>
    <submittedName>
        <fullName evidence="1">Uncharacterized protein</fullName>
    </submittedName>
</protein>
<dbReference type="AlphaFoldDB" id="A0A0D7BKH6"/>
<accession>A0A0D7BKH6</accession>
<sequence length="304" mass="34355">MLPVELKFLIVDIIVTSTGNDHYGSDQSWREMQRSLSTVALVWPDALSRIREHRFRYILLDKEDRASSFVDLSRRVSSLGAVVRYIQVEYQGRIIQQLGKYPSSFTNVTAIFVDNCWMTSDTLHSLGVLCTTWSLVLQDVRILDHKSLLDGSPPHIPLPLALQHLAISLIPGIAKSSDIAYMNFWTRTLSEARTPTGLANLSVCMDYQYLRDFDDVQDADDPRVGHLRAFSKVVAANSLGVTQLNWTTWSAPPAYEQSSPWGAETRRVWLEGALLPDIQAKFFDGEGREKWGTKLNLVTLSRKV</sequence>
<keyword evidence="2" id="KW-1185">Reference proteome</keyword>
<dbReference type="Proteomes" id="UP000054007">
    <property type="component" value="Unassembled WGS sequence"/>
</dbReference>
<reference evidence="1 2" key="1">
    <citation type="journal article" date="2015" name="Fungal Genet. Biol.">
        <title>Evolution of novel wood decay mechanisms in Agaricales revealed by the genome sequences of Fistulina hepatica and Cylindrobasidium torrendii.</title>
        <authorList>
            <person name="Floudas D."/>
            <person name="Held B.W."/>
            <person name="Riley R."/>
            <person name="Nagy L.G."/>
            <person name="Koehler G."/>
            <person name="Ransdell A.S."/>
            <person name="Younus H."/>
            <person name="Chow J."/>
            <person name="Chiniquy J."/>
            <person name="Lipzen A."/>
            <person name="Tritt A."/>
            <person name="Sun H."/>
            <person name="Haridas S."/>
            <person name="LaButti K."/>
            <person name="Ohm R.A."/>
            <person name="Kues U."/>
            <person name="Blanchette R.A."/>
            <person name="Grigoriev I.V."/>
            <person name="Minto R.E."/>
            <person name="Hibbett D.S."/>
        </authorList>
    </citation>
    <scope>NUCLEOTIDE SEQUENCE [LARGE SCALE GENOMIC DNA]</scope>
    <source>
        <strain evidence="1 2">FP15055 ss-10</strain>
    </source>
</reference>
<evidence type="ECO:0000313" key="1">
    <source>
        <dbReference type="EMBL" id="KIY70121.1"/>
    </source>
</evidence>
<evidence type="ECO:0000313" key="2">
    <source>
        <dbReference type="Proteomes" id="UP000054007"/>
    </source>
</evidence>